<evidence type="ECO:0008006" key="4">
    <source>
        <dbReference type="Google" id="ProtNLM"/>
    </source>
</evidence>
<reference evidence="2 3" key="1">
    <citation type="submission" date="2022-03" db="EMBL/GenBank/DDBJ databases">
        <title>Streptomyces yunnanensis P86,complete genome.</title>
        <authorList>
            <person name="Chen S."/>
            <person name="Zhang Q."/>
        </authorList>
    </citation>
    <scope>NUCLEOTIDE SEQUENCE [LARGE SCALE GENOMIC DNA]</scope>
    <source>
        <strain evidence="2 3">P86</strain>
    </source>
</reference>
<organism evidence="2 3">
    <name type="scientific">Streptomyces yunnanensis</name>
    <dbReference type="NCBI Taxonomy" id="156453"/>
    <lineage>
        <taxon>Bacteria</taxon>
        <taxon>Bacillati</taxon>
        <taxon>Actinomycetota</taxon>
        <taxon>Actinomycetes</taxon>
        <taxon>Kitasatosporales</taxon>
        <taxon>Streptomycetaceae</taxon>
        <taxon>Streptomyces</taxon>
    </lineage>
</organism>
<evidence type="ECO:0000313" key="3">
    <source>
        <dbReference type="Proteomes" id="UP001218629"/>
    </source>
</evidence>
<proteinExistence type="predicted"/>
<protein>
    <recommendedName>
        <fullName evidence="4">Helix-turn-helix domain-containing protein</fullName>
    </recommendedName>
</protein>
<evidence type="ECO:0000256" key="1">
    <source>
        <dbReference type="SAM" id="MobiDB-lite"/>
    </source>
</evidence>
<dbReference type="Proteomes" id="UP001218629">
    <property type="component" value="Chromosome"/>
</dbReference>
<evidence type="ECO:0000313" key="2">
    <source>
        <dbReference type="EMBL" id="WEB44037.1"/>
    </source>
</evidence>
<feature type="region of interest" description="Disordered" evidence="1">
    <location>
        <begin position="89"/>
        <end position="161"/>
    </location>
</feature>
<sequence length="276" mass="29522">MSLDAMDWVWTRSAAKGTARMVLLAIADKCPGPDCTAYAGTTMLVQRTNSARSSVVTAVDKLLETGELEVVKGKTGPRRETVYRLPLAVGHHRAESDSAPYGGPKSGPVRNPDRSENRTPGGTDSGPQGYENRTPTGPESGPQNAYERNHQEEQQQRAGVSPVVEQLRPLADALDAAGVEVRWTLGLGEQRDVWRLVQAHGAAALVDLAARRTHPGDGPKPARYWLRVWSDLDHVPAAAPHGSNVVPFRPAAPAAPTSHTDNLAAGLALLEKEGFA</sequence>
<gene>
    <name evidence="2" type="ORF">MOV08_35325</name>
</gene>
<keyword evidence="3" id="KW-1185">Reference proteome</keyword>
<feature type="compositionally biased region" description="Polar residues" evidence="1">
    <location>
        <begin position="118"/>
        <end position="143"/>
    </location>
</feature>
<dbReference type="EMBL" id="CP095749">
    <property type="protein sequence ID" value="WEB44037.1"/>
    <property type="molecule type" value="Genomic_DNA"/>
</dbReference>
<dbReference type="RefSeq" id="WP_275310314.1">
    <property type="nucleotide sequence ID" value="NZ_CP095749.1"/>
</dbReference>
<name>A0ABY8AKP0_9ACTN</name>
<accession>A0ABY8AKP0</accession>